<feature type="chain" id="PRO_5047469613" evidence="1">
    <location>
        <begin position="33"/>
        <end position="185"/>
    </location>
</feature>
<protein>
    <submittedName>
        <fullName evidence="2">Uncharacterized protein</fullName>
    </submittedName>
</protein>
<reference evidence="2" key="1">
    <citation type="submission" date="2022-10" db="EMBL/GenBank/DDBJ databases">
        <title>Characterization and whole genome sequencing of a new Roseateles species, isolated from fresh water.</title>
        <authorList>
            <person name="Guliayeva D.Y."/>
            <person name="Akhremchuk A.E."/>
            <person name="Sikolenko M.A."/>
            <person name="Valentovich L.N."/>
            <person name="Sidarenka A.V."/>
        </authorList>
    </citation>
    <scope>NUCLEOTIDE SEQUENCE</scope>
    <source>
        <strain evidence="2">BIM B-1768</strain>
    </source>
</reference>
<keyword evidence="3" id="KW-1185">Reference proteome</keyword>
<feature type="signal peptide" evidence="1">
    <location>
        <begin position="1"/>
        <end position="32"/>
    </location>
</feature>
<sequence>MVHPRNPGMSMAKLRRAALAVAASLLSATAFGQSIAPPASAAPQDLKFAQFFRQPVGDRGLQLSETLLSAQGQQVRLVGYMVAQEQPQPGRFWLTPRPVRMSEHADGEADDLPASTVTVLLDPAQRERLIAHRNGLVVLTGQLQVGRQEDGSGRVSWVRLQLPPQALEDAPSAGGAAGAAGAHAH</sequence>
<dbReference type="PROSITE" id="PS51318">
    <property type="entry name" value="TAT"/>
    <property type="match status" value="1"/>
</dbReference>
<organism evidence="2 3">
    <name type="scientific">Roseateles amylovorans</name>
    <dbReference type="NCBI Taxonomy" id="2978473"/>
    <lineage>
        <taxon>Bacteria</taxon>
        <taxon>Pseudomonadati</taxon>
        <taxon>Pseudomonadota</taxon>
        <taxon>Betaproteobacteria</taxon>
        <taxon>Burkholderiales</taxon>
        <taxon>Sphaerotilaceae</taxon>
        <taxon>Roseateles</taxon>
    </lineage>
</organism>
<dbReference type="EMBL" id="CP104562">
    <property type="protein sequence ID" value="UXH77859.1"/>
    <property type="molecule type" value="Genomic_DNA"/>
</dbReference>
<name>A0ABY6AZM2_9BURK</name>
<dbReference type="InterPro" id="IPR006311">
    <property type="entry name" value="TAT_signal"/>
</dbReference>
<proteinExistence type="predicted"/>
<dbReference type="Proteomes" id="UP001064933">
    <property type="component" value="Chromosome"/>
</dbReference>
<keyword evidence="1" id="KW-0732">Signal</keyword>
<dbReference type="RefSeq" id="WP_261757614.1">
    <property type="nucleotide sequence ID" value="NZ_CP104562.2"/>
</dbReference>
<evidence type="ECO:0000313" key="3">
    <source>
        <dbReference type="Proteomes" id="UP001064933"/>
    </source>
</evidence>
<evidence type="ECO:0000313" key="2">
    <source>
        <dbReference type="EMBL" id="UXH77859.1"/>
    </source>
</evidence>
<gene>
    <name evidence="2" type="ORF">N4261_23270</name>
</gene>
<accession>A0ABY6AZM2</accession>
<evidence type="ECO:0000256" key="1">
    <source>
        <dbReference type="SAM" id="SignalP"/>
    </source>
</evidence>